<reference evidence="2" key="1">
    <citation type="submission" date="2021-12" db="EMBL/GenBank/DDBJ databases">
        <authorList>
            <person name="Martin H S."/>
        </authorList>
    </citation>
    <scope>NUCLEOTIDE SEQUENCE</scope>
</reference>
<keyword evidence="1" id="KW-0812">Transmembrane</keyword>
<keyword evidence="3" id="KW-1185">Reference proteome</keyword>
<keyword evidence="1" id="KW-1133">Transmembrane helix</keyword>
<proteinExistence type="predicted"/>
<evidence type="ECO:0000313" key="3">
    <source>
        <dbReference type="Proteomes" id="UP000838878"/>
    </source>
</evidence>
<name>A0A8J9V1N2_9NEOP</name>
<evidence type="ECO:0000256" key="1">
    <source>
        <dbReference type="SAM" id="Phobius"/>
    </source>
</evidence>
<feature type="non-terminal residue" evidence="2">
    <location>
        <position position="297"/>
    </location>
</feature>
<dbReference type="Proteomes" id="UP000838878">
    <property type="component" value="Chromosome 13"/>
</dbReference>
<evidence type="ECO:0008006" key="4">
    <source>
        <dbReference type="Google" id="ProtNLM"/>
    </source>
</evidence>
<dbReference type="InterPro" id="IPR015943">
    <property type="entry name" value="WD40/YVTN_repeat-like_dom_sf"/>
</dbReference>
<dbReference type="SUPFAM" id="SSF63829">
    <property type="entry name" value="Calcium-dependent phosphotriesterase"/>
    <property type="match status" value="1"/>
</dbReference>
<feature type="transmembrane region" description="Helical" evidence="1">
    <location>
        <begin position="25"/>
        <end position="44"/>
    </location>
</feature>
<organism evidence="2 3">
    <name type="scientific">Brenthis ino</name>
    <name type="common">lesser marbled fritillary</name>
    <dbReference type="NCBI Taxonomy" id="405034"/>
    <lineage>
        <taxon>Eukaryota</taxon>
        <taxon>Metazoa</taxon>
        <taxon>Ecdysozoa</taxon>
        <taxon>Arthropoda</taxon>
        <taxon>Hexapoda</taxon>
        <taxon>Insecta</taxon>
        <taxon>Pterygota</taxon>
        <taxon>Neoptera</taxon>
        <taxon>Endopterygota</taxon>
        <taxon>Lepidoptera</taxon>
        <taxon>Glossata</taxon>
        <taxon>Ditrysia</taxon>
        <taxon>Papilionoidea</taxon>
        <taxon>Nymphalidae</taxon>
        <taxon>Heliconiinae</taxon>
        <taxon>Argynnini</taxon>
        <taxon>Brenthis</taxon>
    </lineage>
</organism>
<dbReference type="OrthoDB" id="7166767at2759"/>
<dbReference type="Gene3D" id="2.130.10.10">
    <property type="entry name" value="YVTN repeat-like/Quinoprotein amine dehydrogenase"/>
    <property type="match status" value="1"/>
</dbReference>
<gene>
    <name evidence="2" type="ORF">BINO364_LOCUS4868</name>
</gene>
<sequence length="297" mass="34080">MRNYNNIVVHCKVVTFADCCYKKKIVGAMKILIIFAALAAVTFADKRCHGVYIDNRYYNLEIVKEGINNLHDLVINRNDNSVYFTYDDLDKTLSRRVAHFDLNTKKATVIDGIRNATALAVDQFYGKVYVGGMDGLYKINDLKAERLPLHDEVISMHFKEVLYFINGNKEAFKFEDGHATPVSELRGVKIDRLVINDDDNIFFTDNQMLYRVKLGTRAINTHEKLNVNAIATDAYSRTFICTKDGLYMYNKYKFVFDKMADLRNLKAITFNKMNDPIYAANDLLVKLTTSSIGCYED</sequence>
<accession>A0A8J9V1N2</accession>
<dbReference type="EMBL" id="OV170233">
    <property type="protein sequence ID" value="CAH0718370.1"/>
    <property type="molecule type" value="Genomic_DNA"/>
</dbReference>
<keyword evidence="1" id="KW-0472">Membrane</keyword>
<evidence type="ECO:0000313" key="2">
    <source>
        <dbReference type="EMBL" id="CAH0718370.1"/>
    </source>
</evidence>
<dbReference type="AlphaFoldDB" id="A0A8J9V1N2"/>
<protein>
    <recommendedName>
        <fullName evidence="4">Ommochrome-binding protein</fullName>
    </recommendedName>
</protein>